<dbReference type="InterPro" id="IPR016181">
    <property type="entry name" value="Acyl_CoA_acyltransferase"/>
</dbReference>
<name>A0A7G9GLE2_9FIRM</name>
<organism evidence="2 3">
    <name type="scientific">[Eubacterium] hominis</name>
    <dbReference type="NCBI Taxonomy" id="2764325"/>
    <lineage>
        <taxon>Bacteria</taxon>
        <taxon>Bacillati</taxon>
        <taxon>Bacillota</taxon>
        <taxon>Erysipelotrichia</taxon>
        <taxon>Erysipelotrichales</taxon>
        <taxon>Erysipelotrichaceae</taxon>
        <taxon>Amedibacillus</taxon>
    </lineage>
</organism>
<dbReference type="SUPFAM" id="SSF55729">
    <property type="entry name" value="Acyl-CoA N-acyltransferases (Nat)"/>
    <property type="match status" value="1"/>
</dbReference>
<keyword evidence="3" id="KW-1185">Reference proteome</keyword>
<dbReference type="CDD" id="cd04301">
    <property type="entry name" value="NAT_SF"/>
    <property type="match status" value="1"/>
</dbReference>
<feature type="domain" description="N-acetyltransferase" evidence="1">
    <location>
        <begin position="1"/>
        <end position="147"/>
    </location>
</feature>
<dbReference type="RefSeq" id="WP_117452358.1">
    <property type="nucleotide sequence ID" value="NZ_CP060636.1"/>
</dbReference>
<dbReference type="Proteomes" id="UP000515856">
    <property type="component" value="Chromosome"/>
</dbReference>
<proteinExistence type="predicted"/>
<evidence type="ECO:0000313" key="3">
    <source>
        <dbReference type="Proteomes" id="UP000515856"/>
    </source>
</evidence>
<dbReference type="GO" id="GO:0016747">
    <property type="term" value="F:acyltransferase activity, transferring groups other than amino-acyl groups"/>
    <property type="evidence" value="ECO:0007669"/>
    <property type="project" value="InterPro"/>
</dbReference>
<dbReference type="Gene3D" id="3.40.630.30">
    <property type="match status" value="1"/>
</dbReference>
<dbReference type="InterPro" id="IPR000182">
    <property type="entry name" value="GNAT_dom"/>
</dbReference>
<evidence type="ECO:0000259" key="1">
    <source>
        <dbReference type="PROSITE" id="PS51186"/>
    </source>
</evidence>
<gene>
    <name evidence="2" type="ORF">H9Q80_15430</name>
</gene>
<protein>
    <submittedName>
        <fullName evidence="2">GNAT family N-acetyltransferase</fullName>
    </submittedName>
</protein>
<dbReference type="AlphaFoldDB" id="A0A7G9GLE2"/>
<dbReference type="EMBL" id="CP060636">
    <property type="protein sequence ID" value="QNM11624.1"/>
    <property type="molecule type" value="Genomic_DNA"/>
</dbReference>
<keyword evidence="2" id="KW-0808">Transferase</keyword>
<sequence length="151" mass="17646">MEYKQAERKDLQIVYDIVQEAIATVYPKYYPKEVVAFFHELHSMENIEKDIIDKRVGVLLDHDEVVGTGCYEHDHITRVYVRPAEQKKGYGSYIIKQLEKMISQTYPSVGLDASLPACHLYEQRGYQTITHGRHLLEHGVVLVYEIMEKKF</sequence>
<accession>A0A7G9GLE2</accession>
<reference evidence="2 3" key="1">
    <citation type="submission" date="2020-08" db="EMBL/GenBank/DDBJ databases">
        <authorList>
            <person name="Liu C."/>
            <person name="Sun Q."/>
        </authorList>
    </citation>
    <scope>NUCLEOTIDE SEQUENCE [LARGE SCALE GENOMIC DNA]</scope>
    <source>
        <strain evidence="2 3">NSJ-61</strain>
    </source>
</reference>
<evidence type="ECO:0000313" key="2">
    <source>
        <dbReference type="EMBL" id="QNM11624.1"/>
    </source>
</evidence>
<dbReference type="Pfam" id="PF13673">
    <property type="entry name" value="Acetyltransf_10"/>
    <property type="match status" value="1"/>
</dbReference>
<dbReference type="KEGG" id="ehn:H9Q80_15430"/>
<dbReference type="PROSITE" id="PS51186">
    <property type="entry name" value="GNAT"/>
    <property type="match status" value="1"/>
</dbReference>